<name>A0AA86R2Z2_9EUKA</name>
<dbReference type="Proteomes" id="UP001642409">
    <property type="component" value="Unassembled WGS sequence"/>
</dbReference>
<evidence type="ECO:0000256" key="1">
    <source>
        <dbReference type="ARBA" id="ARBA00004138"/>
    </source>
</evidence>
<dbReference type="GO" id="GO:0060271">
    <property type="term" value="P:cilium assembly"/>
    <property type="evidence" value="ECO:0007669"/>
    <property type="project" value="TreeGrafter"/>
</dbReference>
<organism evidence="5">
    <name type="scientific">Hexamita inflata</name>
    <dbReference type="NCBI Taxonomy" id="28002"/>
    <lineage>
        <taxon>Eukaryota</taxon>
        <taxon>Metamonada</taxon>
        <taxon>Diplomonadida</taxon>
        <taxon>Hexamitidae</taxon>
        <taxon>Hexamitinae</taxon>
        <taxon>Hexamita</taxon>
    </lineage>
</organism>
<reference evidence="6 8" key="2">
    <citation type="submission" date="2024-07" db="EMBL/GenBank/DDBJ databases">
        <authorList>
            <person name="Akdeniz Z."/>
        </authorList>
    </citation>
    <scope>NUCLEOTIDE SEQUENCE [LARGE SCALE GENOMIC DNA]</scope>
</reference>
<dbReference type="EMBL" id="CATOUU010000938">
    <property type="protein sequence ID" value="CAI9961235.1"/>
    <property type="molecule type" value="Genomic_DNA"/>
</dbReference>
<dbReference type="EMBL" id="CATOUU010000205">
    <property type="protein sequence ID" value="CAI9920915.1"/>
    <property type="molecule type" value="Genomic_DNA"/>
</dbReference>
<keyword evidence="3" id="KW-0966">Cell projection</keyword>
<proteinExistence type="predicted"/>
<dbReference type="Pfam" id="PF14931">
    <property type="entry name" value="IFT20"/>
    <property type="match status" value="1"/>
</dbReference>
<evidence type="ECO:0000313" key="5">
    <source>
        <dbReference type="EMBL" id="CAI9961235.1"/>
    </source>
</evidence>
<evidence type="ECO:0000256" key="3">
    <source>
        <dbReference type="ARBA" id="ARBA00023273"/>
    </source>
</evidence>
<dbReference type="EMBL" id="CAXDID020000243">
    <property type="protein sequence ID" value="CAL6063031.1"/>
    <property type="molecule type" value="Genomic_DNA"/>
</dbReference>
<comment type="subcellular location">
    <subcellularLocation>
        <location evidence="1">Cell projection</location>
        <location evidence="1">Cilium</location>
    </subcellularLocation>
</comment>
<comment type="caution">
    <text evidence="5">The sequence shown here is derived from an EMBL/GenBank/DDBJ whole genome shotgun (WGS) entry which is preliminary data.</text>
</comment>
<reference evidence="5" key="1">
    <citation type="submission" date="2023-06" db="EMBL/GenBank/DDBJ databases">
        <authorList>
            <person name="Kurt Z."/>
        </authorList>
    </citation>
    <scope>NUCLEOTIDE SEQUENCE</scope>
</reference>
<accession>A0AA86R2Z2</accession>
<keyword evidence="8" id="KW-1185">Reference proteome</keyword>
<evidence type="ECO:0000313" key="6">
    <source>
        <dbReference type="EMBL" id="CAL6063031.1"/>
    </source>
</evidence>
<evidence type="ECO:0000313" key="7">
    <source>
        <dbReference type="EMBL" id="CAL6078589.1"/>
    </source>
</evidence>
<evidence type="ECO:0000313" key="4">
    <source>
        <dbReference type="EMBL" id="CAI9920915.1"/>
    </source>
</evidence>
<protein>
    <submittedName>
        <fullName evidence="5">Subunit 20</fullName>
    </submittedName>
</protein>
<gene>
    <name evidence="5" type="ORF">HINF_LOCUS48880</name>
    <name evidence="6" type="ORF">HINF_LOCUS50596</name>
    <name evidence="7" type="ORF">HINF_LOCUS58976</name>
    <name evidence="4" type="ORF">HINF_LOCUS8560</name>
</gene>
<dbReference type="GO" id="GO:0097730">
    <property type="term" value="C:non-motile cilium"/>
    <property type="evidence" value="ECO:0007669"/>
    <property type="project" value="TreeGrafter"/>
</dbReference>
<evidence type="ECO:0000313" key="8">
    <source>
        <dbReference type="Proteomes" id="UP001642409"/>
    </source>
</evidence>
<evidence type="ECO:0000256" key="2">
    <source>
        <dbReference type="ARBA" id="ARBA00023054"/>
    </source>
</evidence>
<dbReference type="GO" id="GO:0005737">
    <property type="term" value="C:cytoplasm"/>
    <property type="evidence" value="ECO:0007669"/>
    <property type="project" value="TreeGrafter"/>
</dbReference>
<dbReference type="AlphaFoldDB" id="A0AA86R2Z2"/>
<dbReference type="GO" id="GO:0097546">
    <property type="term" value="C:ciliary base"/>
    <property type="evidence" value="ECO:0007669"/>
    <property type="project" value="TreeGrafter"/>
</dbReference>
<dbReference type="GO" id="GO:0061512">
    <property type="term" value="P:protein localization to cilium"/>
    <property type="evidence" value="ECO:0007669"/>
    <property type="project" value="TreeGrafter"/>
</dbReference>
<dbReference type="GO" id="GO:0005813">
    <property type="term" value="C:centrosome"/>
    <property type="evidence" value="ECO:0007669"/>
    <property type="project" value="TreeGrafter"/>
</dbReference>
<dbReference type="GO" id="GO:0030990">
    <property type="term" value="C:intraciliary transport particle"/>
    <property type="evidence" value="ECO:0007669"/>
    <property type="project" value="TreeGrafter"/>
</dbReference>
<dbReference type="InterPro" id="IPR028172">
    <property type="entry name" value="FT20"/>
</dbReference>
<dbReference type="PANTHER" id="PTHR31978">
    <property type="entry name" value="INTRAFLAGELLAR TRANSPORT PROTEIN 20 HOMOLOG"/>
    <property type="match status" value="1"/>
</dbReference>
<dbReference type="PANTHER" id="PTHR31978:SF1">
    <property type="entry name" value="INTRAFLAGELLAR TRANSPORT PROTEIN 20 HOMOLOG"/>
    <property type="match status" value="1"/>
</dbReference>
<sequence length="131" mass="14514">MNATNDLTFDEEQRVHILALDQQKEASQITATSKQYRETLNQFNSISTQVISQIEDLAKQTENKRRRALGLRALNASSTAASDFTAALGRAKLSSRQFELEAAKMEVQAFEGYATVVKQTKTAVVEIFGGQ</sequence>
<dbReference type="EMBL" id="CAXDID020000335">
    <property type="protein sequence ID" value="CAL6078589.1"/>
    <property type="molecule type" value="Genomic_DNA"/>
</dbReference>
<keyword evidence="2" id="KW-0175">Coiled coil</keyword>
<dbReference type="GO" id="GO:0036064">
    <property type="term" value="C:ciliary basal body"/>
    <property type="evidence" value="ECO:0007669"/>
    <property type="project" value="TreeGrafter"/>
</dbReference>